<dbReference type="EMBL" id="BKCJ010005653">
    <property type="protein sequence ID" value="GEU67909.1"/>
    <property type="molecule type" value="Genomic_DNA"/>
</dbReference>
<reference evidence="1" key="1">
    <citation type="journal article" date="2019" name="Sci. Rep.">
        <title>Draft genome of Tanacetum cinerariifolium, the natural source of mosquito coil.</title>
        <authorList>
            <person name="Yamashiro T."/>
            <person name="Shiraishi A."/>
            <person name="Satake H."/>
            <person name="Nakayama K."/>
        </authorList>
    </citation>
    <scope>NUCLEOTIDE SEQUENCE</scope>
</reference>
<protein>
    <submittedName>
        <fullName evidence="1">Uncharacterized protein</fullName>
    </submittedName>
</protein>
<name>A0A6L2M384_TANCI</name>
<dbReference type="AlphaFoldDB" id="A0A6L2M384"/>
<sequence length="185" mass="19496">MEKMVGGLIGKVGGGGDSVGGCGERCGGGGGFVVLGGSSSRESKKAWGKVGGVENKSSLGSKLMSEKVKGFSFEGFSYNIGYVVLEGDLINGDVPLLDIVTKEVMMDFNMFGTRMENRIFLSGNIFGFGGGNGYDGLLLGEPRCKETSHECAHTAFAFAIDVVSHMIEVGKDNDGRFWELLEKGA</sequence>
<accession>A0A6L2M384</accession>
<evidence type="ECO:0000313" key="1">
    <source>
        <dbReference type="EMBL" id="GEU67909.1"/>
    </source>
</evidence>
<proteinExistence type="predicted"/>
<organism evidence="1">
    <name type="scientific">Tanacetum cinerariifolium</name>
    <name type="common">Dalmatian daisy</name>
    <name type="synonym">Chrysanthemum cinerariifolium</name>
    <dbReference type="NCBI Taxonomy" id="118510"/>
    <lineage>
        <taxon>Eukaryota</taxon>
        <taxon>Viridiplantae</taxon>
        <taxon>Streptophyta</taxon>
        <taxon>Embryophyta</taxon>
        <taxon>Tracheophyta</taxon>
        <taxon>Spermatophyta</taxon>
        <taxon>Magnoliopsida</taxon>
        <taxon>eudicotyledons</taxon>
        <taxon>Gunneridae</taxon>
        <taxon>Pentapetalae</taxon>
        <taxon>asterids</taxon>
        <taxon>campanulids</taxon>
        <taxon>Asterales</taxon>
        <taxon>Asteraceae</taxon>
        <taxon>Asteroideae</taxon>
        <taxon>Anthemideae</taxon>
        <taxon>Anthemidinae</taxon>
        <taxon>Tanacetum</taxon>
    </lineage>
</organism>
<gene>
    <name evidence="1" type="ORF">Tci_039887</name>
</gene>
<comment type="caution">
    <text evidence="1">The sequence shown here is derived from an EMBL/GenBank/DDBJ whole genome shotgun (WGS) entry which is preliminary data.</text>
</comment>